<keyword evidence="4" id="KW-1185">Reference proteome</keyword>
<accession>A0ABY7A2Z0</accession>
<feature type="transmembrane region" description="Helical" evidence="2">
    <location>
        <begin position="1037"/>
        <end position="1055"/>
    </location>
</feature>
<dbReference type="Proteomes" id="UP001163624">
    <property type="component" value="Chromosome"/>
</dbReference>
<name>A0ABY7A2Z0_9PSED</name>
<evidence type="ECO:0000256" key="2">
    <source>
        <dbReference type="SAM" id="Phobius"/>
    </source>
</evidence>
<dbReference type="CDD" id="cd20705">
    <property type="entry name" value="MIX_I"/>
    <property type="match status" value="1"/>
</dbReference>
<keyword evidence="2" id="KW-0472">Membrane</keyword>
<feature type="compositionally biased region" description="Low complexity" evidence="1">
    <location>
        <begin position="696"/>
        <end position="718"/>
    </location>
</feature>
<feature type="transmembrane region" description="Helical" evidence="2">
    <location>
        <begin position="1006"/>
        <end position="1025"/>
    </location>
</feature>
<organism evidence="3 4">
    <name type="scientific">Pseudomonas triclosanedens</name>
    <dbReference type="NCBI Taxonomy" id="2961893"/>
    <lineage>
        <taxon>Bacteria</taxon>
        <taxon>Pseudomonadati</taxon>
        <taxon>Pseudomonadota</taxon>
        <taxon>Gammaproteobacteria</taxon>
        <taxon>Pseudomonadales</taxon>
        <taxon>Pseudomonadaceae</taxon>
        <taxon>Pseudomonas</taxon>
    </lineage>
</organism>
<protein>
    <submittedName>
        <fullName evidence="3">Uncharacterized protein</fullName>
    </submittedName>
</protein>
<dbReference type="RefSeq" id="WP_254471208.1">
    <property type="nucleotide sequence ID" value="NZ_CP113432.1"/>
</dbReference>
<dbReference type="EMBL" id="CP113432">
    <property type="protein sequence ID" value="WAI50508.1"/>
    <property type="molecule type" value="Genomic_DNA"/>
</dbReference>
<sequence length="1274" mass="139005">MSSSVGKLGGRPACEAGKLIVQVVGKDHPAGQKLVIYDDKDREQQEWLTKQGKQEVIADELCSSVLHLWDWSGQPKRHLWLEIAAQTGGPIRVPLCDDLRVTPRQADTQWNQIVPVLPFTALRGARSPYDLGTPVLCRPGYLYAFYRNRLWRELEIRTDSSKTLFHDIDVARYRTAQGIKAEVRQATGQGLEEIWLPARWNNQNVHDLLLCYSEVQLGAARLNFLERNPGELARRCQAFGLQVGARSFRDVYHGKPNGAAMLERFSQYDARDIVAVSNSGPAQVARLNLDGRAFPLALVAPQRARAQVFEYLLEHPGRYVCDLSGQFPDQEYRRAMAFLNQGMLGEKSGSTLLLELGAVADALARSQKPPASPTGGEPTAEENVWQAQPASADVLASVRPRQLCGVLLDDARYRMRHLESRIDNHRHLLKLCARHAALQPNHGSALLIQQLVIARTIQGKSNPLHKEISRISRQGLCDINRNTAVLERMEAWQGVMSAQGLLRESLEQARSVATLADHLSLDGFQYLGALHATVRTLACLALNPSQIDPLAPTGDLHDATGGGSPICPAVSEGQKFLAKLQQDTQSALHRMLWPEASEALVCKIYEAKPGTPNPGTGQFRGDELAKLENTEVPAAAQMVTIDEAMLGALTAGASLDSFLTLSGKNINGALMGVFDTLQGAVEVAQDAVNGARQRESQASAASGAAQQSAQRASDRLAQTKQRLGQQGRPITVDLHGRGLQQLRSMMPETFGYSIFVRRNQFNSSTHYLFGMEDLPTRTQMATRYYGEFLDPKGNLLGSTDRKRVTGTGVERSEHWVIAIPRDKSTARLVGEMNKRLTAALAADAAAEVATEEARMRGAALTEAVGVLQGQKSARAFRILNSTPFPVAVLMLELWNVRAEINNQYQNDLEKGSTRTDWGGVSAVLDLLIALEALTVKLVGNQSVLAMARKATFRIPTVIVKTMGKLGVSIIQQATARLVLQSFAGLVFCGVSLYDAWYAWQWNDQAMYGYLLIASGALIGTAGGWLAGSATFMGLTPAGWLGLLLVGIGAGLVYMLSSTPLQDWLSNGPFGEGGGEKTAHLRRPDEAFYRLVGVLADIRIAIQPNPLFEPTAKLDINEQTPFSVRQANTIIRLESALPGLLANLGSVAIRAECRLRPLHTVNVKGEPAFTQPLPATTAAPQLPVAQRLFPNALELYFQTPAANVVQPLAKPSQFLSQRWAVRAQFVLQGSGQTRIFPTPGIKAAVVYGPEYAKADFGSTGRPFWADEETNKATNG</sequence>
<feature type="transmembrane region" description="Helical" evidence="2">
    <location>
        <begin position="977"/>
        <end position="999"/>
    </location>
</feature>
<keyword evidence="2" id="KW-0812">Transmembrane</keyword>
<evidence type="ECO:0000313" key="4">
    <source>
        <dbReference type="Proteomes" id="UP001163624"/>
    </source>
</evidence>
<reference evidence="3" key="1">
    <citation type="submission" date="2022-11" db="EMBL/GenBank/DDBJ databases">
        <title>Pseudomonas triclosanedens sp. nov., a triclosan degrader isolated from activated sludge.</title>
        <authorList>
            <person name="Yin Y."/>
            <person name="Lu Z."/>
        </authorList>
    </citation>
    <scope>NUCLEOTIDE SEQUENCE</scope>
    <source>
        <strain evidence="3">ZM23</strain>
    </source>
</reference>
<proteinExistence type="predicted"/>
<gene>
    <name evidence="3" type="ORF">OU419_04355</name>
</gene>
<evidence type="ECO:0000256" key="1">
    <source>
        <dbReference type="SAM" id="MobiDB-lite"/>
    </source>
</evidence>
<feature type="region of interest" description="Disordered" evidence="1">
    <location>
        <begin position="696"/>
        <end position="729"/>
    </location>
</feature>
<keyword evidence="2" id="KW-1133">Transmembrane helix</keyword>
<evidence type="ECO:0000313" key="3">
    <source>
        <dbReference type="EMBL" id="WAI50508.1"/>
    </source>
</evidence>
<feature type="region of interest" description="Disordered" evidence="1">
    <location>
        <begin position="365"/>
        <end position="384"/>
    </location>
</feature>